<feature type="domain" description="GGDEF" evidence="3">
    <location>
        <begin position="367"/>
        <end position="501"/>
    </location>
</feature>
<organism evidence="4 5">
    <name type="scientific">Microlunatus sagamiharensis</name>
    <dbReference type="NCBI Taxonomy" id="546874"/>
    <lineage>
        <taxon>Bacteria</taxon>
        <taxon>Bacillati</taxon>
        <taxon>Actinomycetota</taxon>
        <taxon>Actinomycetes</taxon>
        <taxon>Propionibacteriales</taxon>
        <taxon>Propionibacteriaceae</taxon>
        <taxon>Microlunatus</taxon>
    </lineage>
</organism>
<keyword evidence="5" id="KW-1185">Reference proteome</keyword>
<keyword evidence="1" id="KW-1133">Transmembrane helix</keyword>
<dbReference type="AlphaFoldDB" id="A0A1H2N9I3"/>
<dbReference type="InterPro" id="IPR043128">
    <property type="entry name" value="Rev_trsase/Diguanyl_cyclase"/>
</dbReference>
<dbReference type="Pfam" id="PF00990">
    <property type="entry name" value="GGDEF"/>
    <property type="match status" value="1"/>
</dbReference>
<accession>A0A1H2N9I3</accession>
<proteinExistence type="predicted"/>
<feature type="domain" description="EAL" evidence="2">
    <location>
        <begin position="510"/>
        <end position="754"/>
    </location>
</feature>
<dbReference type="SMART" id="SM00267">
    <property type="entry name" value="GGDEF"/>
    <property type="match status" value="1"/>
</dbReference>
<dbReference type="RefSeq" id="WP_091077554.1">
    <property type="nucleotide sequence ID" value="NZ_LT629799.1"/>
</dbReference>
<gene>
    <name evidence="4" type="ORF">SAMN04488544_3591</name>
</gene>
<dbReference type="EMBL" id="LT629799">
    <property type="protein sequence ID" value="SDV02147.1"/>
    <property type="molecule type" value="Genomic_DNA"/>
</dbReference>
<dbReference type="CDD" id="cd01948">
    <property type="entry name" value="EAL"/>
    <property type="match status" value="1"/>
</dbReference>
<name>A0A1H2N9I3_9ACTN</name>
<evidence type="ECO:0000256" key="1">
    <source>
        <dbReference type="SAM" id="Phobius"/>
    </source>
</evidence>
<feature type="transmembrane region" description="Helical" evidence="1">
    <location>
        <begin position="294"/>
        <end position="312"/>
    </location>
</feature>
<dbReference type="OrthoDB" id="23692at2"/>
<feature type="transmembrane region" description="Helical" evidence="1">
    <location>
        <begin position="168"/>
        <end position="188"/>
    </location>
</feature>
<dbReference type="PROSITE" id="PS50883">
    <property type="entry name" value="EAL"/>
    <property type="match status" value="1"/>
</dbReference>
<dbReference type="STRING" id="546874.SAMN04488544_3591"/>
<dbReference type="PANTHER" id="PTHR44757:SF2">
    <property type="entry name" value="BIOFILM ARCHITECTURE MAINTENANCE PROTEIN MBAA"/>
    <property type="match status" value="1"/>
</dbReference>
<dbReference type="NCBIfam" id="TIGR00254">
    <property type="entry name" value="GGDEF"/>
    <property type="match status" value="1"/>
</dbReference>
<evidence type="ECO:0000313" key="5">
    <source>
        <dbReference type="Proteomes" id="UP000198825"/>
    </source>
</evidence>
<dbReference type="PROSITE" id="PS50887">
    <property type="entry name" value="GGDEF"/>
    <property type="match status" value="1"/>
</dbReference>
<dbReference type="Proteomes" id="UP000198825">
    <property type="component" value="Chromosome I"/>
</dbReference>
<dbReference type="FunFam" id="3.30.70.270:FF:000001">
    <property type="entry name" value="Diguanylate cyclase domain protein"/>
    <property type="match status" value="1"/>
</dbReference>
<evidence type="ECO:0000313" key="4">
    <source>
        <dbReference type="EMBL" id="SDV02147.1"/>
    </source>
</evidence>
<dbReference type="SUPFAM" id="SSF55073">
    <property type="entry name" value="Nucleotide cyclase"/>
    <property type="match status" value="1"/>
</dbReference>
<keyword evidence="1" id="KW-0812">Transmembrane</keyword>
<dbReference type="InterPro" id="IPR000160">
    <property type="entry name" value="GGDEF_dom"/>
</dbReference>
<dbReference type="InterPro" id="IPR035919">
    <property type="entry name" value="EAL_sf"/>
</dbReference>
<dbReference type="PANTHER" id="PTHR44757">
    <property type="entry name" value="DIGUANYLATE CYCLASE DGCP"/>
    <property type="match status" value="1"/>
</dbReference>
<feature type="transmembrane region" description="Helical" evidence="1">
    <location>
        <begin position="266"/>
        <end position="288"/>
    </location>
</feature>
<dbReference type="Gene3D" id="3.30.70.270">
    <property type="match status" value="1"/>
</dbReference>
<protein>
    <submittedName>
        <fullName evidence="4">Diguanylate cyclase (GGDEF) domain-containing protein</fullName>
    </submittedName>
</protein>
<reference evidence="5" key="1">
    <citation type="submission" date="2016-10" db="EMBL/GenBank/DDBJ databases">
        <authorList>
            <person name="Varghese N."/>
            <person name="Submissions S."/>
        </authorList>
    </citation>
    <scope>NUCLEOTIDE SEQUENCE [LARGE SCALE GENOMIC DNA]</scope>
    <source>
        <strain evidence="5">DSM 21743</strain>
    </source>
</reference>
<dbReference type="InterPro" id="IPR052155">
    <property type="entry name" value="Biofilm_reg_signaling"/>
</dbReference>
<dbReference type="InterPro" id="IPR029787">
    <property type="entry name" value="Nucleotide_cyclase"/>
</dbReference>
<dbReference type="Gene3D" id="3.20.20.450">
    <property type="entry name" value="EAL domain"/>
    <property type="match status" value="1"/>
</dbReference>
<feature type="transmembrane region" description="Helical" evidence="1">
    <location>
        <begin position="42"/>
        <end position="61"/>
    </location>
</feature>
<evidence type="ECO:0000259" key="3">
    <source>
        <dbReference type="PROSITE" id="PS50887"/>
    </source>
</evidence>
<sequence>MTSPGLTTRFPARPARAWLGLLVAAAVALVPITLTTGLVHDALYLLLGSATVVAVLVGVRVHRPAQALPWYLMATGLGLWTVGDSIDSVITDVVGLDPAPSPADPFYLLGYLPMTASLLVLVRGRRPRRDPAGNLDSAIVTAALALLAWVLLVAPGTLGNKVWGSADLVAALYPAVDLVLVGGLARLLTTPGGRSRSFRLLVVAVLMMVTADVADAALSTEGPASTALLEALWLSSYAVWGASALHPSMVSLTEPPRVEPVTFSRWRMAAIGAAVLVPPAVLAVWTALGLTVDVWAIVVGSVLVVTLAVLRIKVSFDQIQAANADREAARMALAHQAAHDSLTGLPNRAQAMTMMRGALSRAQRSGAVIGLLFVDLDGFKQVNDTLGHAAGDEVLVTSGRRMQACVRTGDVVARLGGDEFVVLLEPVDEETSAVAVADRVVTALRQPITLDTGREVVIGASVGVAIAQDGVVDPDRLLHEADVAVYSAKVGGRDRVEVFDRRLREELERRDQLQQGLARAIAHGDLQLRHEPVVDLASQTVAGYEVDVVWPRPGEDELSRADLLPVAERSELVCDLDTWVLREAARQVTNVPLSSRPTVLSVPMSGRHLQRARVLQDVAGALADADLPASHLVVVLDESELDDDPRLLAHLDELRALGVRVCIDGFGTREGPTDRWSQLPVDLVRIDPARLSAGPWSGSTLLRLTIETAHTFGWDVVADGVTDRHQLEALTGVGCRYAQGPMPRRTIAALSAVG</sequence>
<dbReference type="InterPro" id="IPR001633">
    <property type="entry name" value="EAL_dom"/>
</dbReference>
<dbReference type="Pfam" id="PF00563">
    <property type="entry name" value="EAL"/>
    <property type="match status" value="1"/>
</dbReference>
<dbReference type="CDD" id="cd01949">
    <property type="entry name" value="GGDEF"/>
    <property type="match status" value="1"/>
</dbReference>
<evidence type="ECO:0000259" key="2">
    <source>
        <dbReference type="PROSITE" id="PS50883"/>
    </source>
</evidence>
<keyword evidence="1" id="KW-0472">Membrane</keyword>
<feature type="transmembrane region" description="Helical" evidence="1">
    <location>
        <begin position="17"/>
        <end position="36"/>
    </location>
</feature>
<dbReference type="SMART" id="SM00052">
    <property type="entry name" value="EAL"/>
    <property type="match status" value="1"/>
</dbReference>
<feature type="transmembrane region" description="Helical" evidence="1">
    <location>
        <begin position="106"/>
        <end position="123"/>
    </location>
</feature>
<feature type="transmembrane region" description="Helical" evidence="1">
    <location>
        <begin position="200"/>
        <end position="218"/>
    </location>
</feature>
<feature type="transmembrane region" description="Helical" evidence="1">
    <location>
        <begin position="68"/>
        <end position="86"/>
    </location>
</feature>
<dbReference type="SUPFAM" id="SSF141868">
    <property type="entry name" value="EAL domain-like"/>
    <property type="match status" value="1"/>
</dbReference>
<feature type="transmembrane region" description="Helical" evidence="1">
    <location>
        <begin position="135"/>
        <end position="156"/>
    </location>
</feature>